<proteinExistence type="predicted"/>
<organism evidence="1 2">
    <name type="scientific">Morchella conica CCBAS932</name>
    <dbReference type="NCBI Taxonomy" id="1392247"/>
    <lineage>
        <taxon>Eukaryota</taxon>
        <taxon>Fungi</taxon>
        <taxon>Dikarya</taxon>
        <taxon>Ascomycota</taxon>
        <taxon>Pezizomycotina</taxon>
        <taxon>Pezizomycetes</taxon>
        <taxon>Pezizales</taxon>
        <taxon>Morchellaceae</taxon>
        <taxon>Morchella</taxon>
    </lineage>
</organism>
<dbReference type="Proteomes" id="UP000277580">
    <property type="component" value="Unassembled WGS sequence"/>
</dbReference>
<dbReference type="AlphaFoldDB" id="A0A3N4KXM9"/>
<accession>A0A3N4KXM9</accession>
<protein>
    <submittedName>
        <fullName evidence="1">Uncharacterized protein</fullName>
    </submittedName>
</protein>
<keyword evidence="2" id="KW-1185">Reference proteome</keyword>
<evidence type="ECO:0000313" key="2">
    <source>
        <dbReference type="Proteomes" id="UP000277580"/>
    </source>
</evidence>
<evidence type="ECO:0000313" key="1">
    <source>
        <dbReference type="EMBL" id="RPB15320.1"/>
    </source>
</evidence>
<dbReference type="EMBL" id="ML119113">
    <property type="protein sequence ID" value="RPB15320.1"/>
    <property type="molecule type" value="Genomic_DNA"/>
</dbReference>
<dbReference type="InParanoid" id="A0A3N4KXM9"/>
<name>A0A3N4KXM9_9PEZI</name>
<sequence length="316" mass="34908">MLIHDSMATRASLQRRQALGLLNGNVSTHRAATPRRIDSEFDHEKLRREGQVRVLGKHSIDFLDDAQIPKAARYTETHDKRLGIEHWLEDGVVDGGLSCSSAHDDDTAVLGQLTIDGRDRSFCHSVSEPLINEGQEYRYQEERFAEVDKGCFESRQRLDSLVFPRAGRSDYPLQTSVNPEAPVSEAFSSSAAAAATALRLRLRVALFKVQTNQTAIPISHLQLPEASPQPLSVFPPSLVRVSTERNAHDEYCGFFYGDDINTAPPSSPPPLTMAGTLLDELPFLVPTRSSSPSAGLDPLQFGSSTILPRRISLRNH</sequence>
<gene>
    <name evidence="1" type="ORF">P167DRAFT_603240</name>
</gene>
<reference evidence="1 2" key="1">
    <citation type="journal article" date="2018" name="Nat. Ecol. Evol.">
        <title>Pezizomycetes genomes reveal the molecular basis of ectomycorrhizal truffle lifestyle.</title>
        <authorList>
            <person name="Murat C."/>
            <person name="Payen T."/>
            <person name="Noel B."/>
            <person name="Kuo A."/>
            <person name="Morin E."/>
            <person name="Chen J."/>
            <person name="Kohler A."/>
            <person name="Krizsan K."/>
            <person name="Balestrini R."/>
            <person name="Da Silva C."/>
            <person name="Montanini B."/>
            <person name="Hainaut M."/>
            <person name="Levati E."/>
            <person name="Barry K.W."/>
            <person name="Belfiori B."/>
            <person name="Cichocki N."/>
            <person name="Clum A."/>
            <person name="Dockter R.B."/>
            <person name="Fauchery L."/>
            <person name="Guy J."/>
            <person name="Iotti M."/>
            <person name="Le Tacon F."/>
            <person name="Lindquist E.A."/>
            <person name="Lipzen A."/>
            <person name="Malagnac F."/>
            <person name="Mello A."/>
            <person name="Molinier V."/>
            <person name="Miyauchi S."/>
            <person name="Poulain J."/>
            <person name="Riccioni C."/>
            <person name="Rubini A."/>
            <person name="Sitrit Y."/>
            <person name="Splivallo R."/>
            <person name="Traeger S."/>
            <person name="Wang M."/>
            <person name="Zifcakova L."/>
            <person name="Wipf D."/>
            <person name="Zambonelli A."/>
            <person name="Paolocci F."/>
            <person name="Nowrousian M."/>
            <person name="Ottonello S."/>
            <person name="Baldrian P."/>
            <person name="Spatafora J.W."/>
            <person name="Henrissat B."/>
            <person name="Nagy L.G."/>
            <person name="Aury J.M."/>
            <person name="Wincker P."/>
            <person name="Grigoriev I.V."/>
            <person name="Bonfante P."/>
            <person name="Martin F.M."/>
        </authorList>
    </citation>
    <scope>NUCLEOTIDE SEQUENCE [LARGE SCALE GENOMIC DNA]</scope>
    <source>
        <strain evidence="1 2">CCBAS932</strain>
    </source>
</reference>
<dbReference type="OrthoDB" id="5345625at2759"/>